<dbReference type="PANTHER" id="PTHR30204">
    <property type="entry name" value="REDOX-CYCLING DRUG-SENSING TRANSCRIPTIONAL ACTIVATOR SOXR"/>
    <property type="match status" value="1"/>
</dbReference>
<keyword evidence="4" id="KW-0804">Transcription</keyword>
<gene>
    <name evidence="6" type="ORF">BSQ49_00845</name>
</gene>
<dbReference type="InterPro" id="IPR000551">
    <property type="entry name" value="MerR-type_HTH_dom"/>
</dbReference>
<evidence type="ECO:0000256" key="2">
    <source>
        <dbReference type="ARBA" id="ARBA00023015"/>
    </source>
</evidence>
<dbReference type="InterPro" id="IPR047057">
    <property type="entry name" value="MerR_fam"/>
</dbReference>
<dbReference type="SUPFAM" id="SSF46955">
    <property type="entry name" value="Putative DNA-binding domain"/>
    <property type="match status" value="1"/>
</dbReference>
<evidence type="ECO:0000313" key="7">
    <source>
        <dbReference type="Proteomes" id="UP000314960"/>
    </source>
</evidence>
<proteinExistence type="predicted"/>
<dbReference type="Proteomes" id="UP000314960">
    <property type="component" value="Chromosome"/>
</dbReference>
<dbReference type="InterPro" id="IPR009061">
    <property type="entry name" value="DNA-bd_dom_put_sf"/>
</dbReference>
<keyword evidence="1" id="KW-0678">Repressor</keyword>
<dbReference type="PANTHER" id="PTHR30204:SF69">
    <property type="entry name" value="MERR-FAMILY TRANSCRIPTIONAL REGULATOR"/>
    <property type="match status" value="1"/>
</dbReference>
<dbReference type="Pfam" id="PF13411">
    <property type="entry name" value="MerR_1"/>
    <property type="match status" value="1"/>
</dbReference>
<dbReference type="Gene3D" id="1.10.1660.10">
    <property type="match status" value="1"/>
</dbReference>
<dbReference type="AlphaFoldDB" id="A0A3S6QRD5"/>
<dbReference type="SMART" id="SM00422">
    <property type="entry name" value="HTH_MERR"/>
    <property type="match status" value="1"/>
</dbReference>
<keyword evidence="3" id="KW-0238">DNA-binding</keyword>
<keyword evidence="2" id="KW-0805">Transcription regulation</keyword>
<evidence type="ECO:0000256" key="1">
    <source>
        <dbReference type="ARBA" id="ARBA00022491"/>
    </source>
</evidence>
<evidence type="ECO:0000259" key="5">
    <source>
        <dbReference type="PROSITE" id="PS50937"/>
    </source>
</evidence>
<evidence type="ECO:0000256" key="3">
    <source>
        <dbReference type="ARBA" id="ARBA00023125"/>
    </source>
</evidence>
<dbReference type="PROSITE" id="PS50937">
    <property type="entry name" value="HTH_MERR_2"/>
    <property type="match status" value="1"/>
</dbReference>
<dbReference type="GO" id="GO:0003677">
    <property type="term" value="F:DNA binding"/>
    <property type="evidence" value="ECO:0007669"/>
    <property type="project" value="UniProtKB-KW"/>
</dbReference>
<feature type="domain" description="HTH merR-type" evidence="5">
    <location>
        <begin position="5"/>
        <end position="75"/>
    </location>
</feature>
<name>A0A3S6QRD5_9LACO</name>
<accession>A0A3S6QRD5</accession>
<dbReference type="KEGG" id="lhw:BSQ49_00845"/>
<protein>
    <recommendedName>
        <fullName evidence="5">HTH merR-type domain-containing protein</fullName>
    </recommendedName>
</protein>
<evidence type="ECO:0000313" key="6">
    <source>
        <dbReference type="EMBL" id="AUJ28885.1"/>
    </source>
</evidence>
<dbReference type="GO" id="GO:0003700">
    <property type="term" value="F:DNA-binding transcription factor activity"/>
    <property type="evidence" value="ECO:0007669"/>
    <property type="project" value="InterPro"/>
</dbReference>
<reference evidence="6 7" key="1">
    <citation type="submission" date="2016-11" db="EMBL/GenBank/DDBJ databases">
        <title>Interaction between Lactobacillus species and yeast in water kefir.</title>
        <authorList>
            <person name="Behr J."/>
            <person name="Xu D."/>
            <person name="Vogel R.F."/>
        </authorList>
    </citation>
    <scope>NUCLEOTIDE SEQUENCE [LARGE SCALE GENOMIC DNA]</scope>
    <source>
        <strain evidence="6 7">TMW 1.1822</strain>
    </source>
</reference>
<organism evidence="6 7">
    <name type="scientific">Liquorilactobacillus hordei</name>
    <dbReference type="NCBI Taxonomy" id="468911"/>
    <lineage>
        <taxon>Bacteria</taxon>
        <taxon>Bacillati</taxon>
        <taxon>Bacillota</taxon>
        <taxon>Bacilli</taxon>
        <taxon>Lactobacillales</taxon>
        <taxon>Lactobacillaceae</taxon>
        <taxon>Liquorilactobacillus</taxon>
    </lineage>
</organism>
<dbReference type="EMBL" id="CP018176">
    <property type="protein sequence ID" value="AUJ28885.1"/>
    <property type="molecule type" value="Genomic_DNA"/>
</dbReference>
<evidence type="ECO:0000256" key="4">
    <source>
        <dbReference type="ARBA" id="ARBA00023163"/>
    </source>
</evidence>
<sequence>MVEELFTIGQTAEMFGLSVQALRYYSKIGLLTPRYTNPNSGYRYYSYEQFNIIDRIKHLQHLGLSLNEIHDIYASPNQISDLRKYLVIQKKKVTEEIDRLSRLSFDISEYEKYFSFDDNNDLSYIPYKVHRPTRHILQVSCIGKTREQRHIDLFRLRHSQEYKNLDVLRQFVLVLDWQDFKKHIITPLKMGLLVVGDVPSNCPDIMKLPSRNSICFQGKILTDDWDGQFAIKIAQAHGCPSVVIASEYEDSLSTFDNCTYEVEIQI</sequence>
<dbReference type="CDD" id="cd01107">
    <property type="entry name" value="HTH_BmrR"/>
    <property type="match status" value="1"/>
</dbReference>